<protein>
    <submittedName>
        <fullName evidence="2">Uncharacterized protein</fullName>
    </submittedName>
</protein>
<dbReference type="RefSeq" id="WP_344763119.1">
    <property type="nucleotide sequence ID" value="NZ_BAAAZE010000008.1"/>
</dbReference>
<keyword evidence="1" id="KW-0812">Transmembrane</keyword>
<dbReference type="EMBL" id="BAAAZE010000008">
    <property type="protein sequence ID" value="GAA4022458.1"/>
    <property type="molecule type" value="Genomic_DNA"/>
</dbReference>
<dbReference type="Proteomes" id="UP001501353">
    <property type="component" value="Unassembled WGS sequence"/>
</dbReference>
<sequence length="209" mass="22066">MKRAAWLAAAVMLTLVGVAQSSWQALAMLLSGLAILAGFRVLGRLHPGSHGMTAPQTMLVLGMLGMLAGLLLDAQGPGLAMLTALCSSGSAMNVPTMLSLHWQWLPAMHVGMLAGGLATMPWLRLTRQHCRRQLCARVAQNIGCFAWMLAGMSISVLVFQPASASAMLAGMFAGMVWGMVAGVAMIRLYFKMTAQSTKTASMTGEQEGV</sequence>
<feature type="transmembrane region" description="Helical" evidence="1">
    <location>
        <begin position="144"/>
        <end position="162"/>
    </location>
</feature>
<proteinExistence type="predicted"/>
<accession>A0ABP7T842</accession>
<evidence type="ECO:0000313" key="2">
    <source>
        <dbReference type="EMBL" id="GAA4022458.1"/>
    </source>
</evidence>
<evidence type="ECO:0000256" key="1">
    <source>
        <dbReference type="SAM" id="Phobius"/>
    </source>
</evidence>
<name>A0ABP7T842_9BURK</name>
<evidence type="ECO:0000313" key="3">
    <source>
        <dbReference type="Proteomes" id="UP001501353"/>
    </source>
</evidence>
<keyword evidence="3" id="KW-1185">Reference proteome</keyword>
<feature type="transmembrane region" description="Helical" evidence="1">
    <location>
        <begin position="168"/>
        <end position="190"/>
    </location>
</feature>
<keyword evidence="1" id="KW-0472">Membrane</keyword>
<organism evidence="2 3">
    <name type="scientific">Actimicrobium antarcticum</name>
    <dbReference type="NCBI Taxonomy" id="1051899"/>
    <lineage>
        <taxon>Bacteria</taxon>
        <taxon>Pseudomonadati</taxon>
        <taxon>Pseudomonadota</taxon>
        <taxon>Betaproteobacteria</taxon>
        <taxon>Burkholderiales</taxon>
        <taxon>Oxalobacteraceae</taxon>
        <taxon>Actimicrobium</taxon>
    </lineage>
</organism>
<feature type="transmembrane region" description="Helical" evidence="1">
    <location>
        <begin position="104"/>
        <end position="123"/>
    </location>
</feature>
<comment type="caution">
    <text evidence="2">The sequence shown here is derived from an EMBL/GenBank/DDBJ whole genome shotgun (WGS) entry which is preliminary data.</text>
</comment>
<gene>
    <name evidence="2" type="ORF">GCM10022212_19590</name>
</gene>
<keyword evidence="1" id="KW-1133">Transmembrane helix</keyword>
<reference evidence="3" key="1">
    <citation type="journal article" date="2019" name="Int. J. Syst. Evol. Microbiol.">
        <title>The Global Catalogue of Microorganisms (GCM) 10K type strain sequencing project: providing services to taxonomists for standard genome sequencing and annotation.</title>
        <authorList>
            <consortium name="The Broad Institute Genomics Platform"/>
            <consortium name="The Broad Institute Genome Sequencing Center for Infectious Disease"/>
            <person name="Wu L."/>
            <person name="Ma J."/>
        </authorList>
    </citation>
    <scope>NUCLEOTIDE SEQUENCE [LARGE SCALE GENOMIC DNA]</scope>
    <source>
        <strain evidence="3">JCM 16673</strain>
    </source>
</reference>